<reference evidence="2" key="1">
    <citation type="journal article" date="2019" name="Int. J. Syst. Evol. Microbiol.">
        <title>The Global Catalogue of Microorganisms (GCM) 10K type strain sequencing project: providing services to taxonomists for standard genome sequencing and annotation.</title>
        <authorList>
            <consortium name="The Broad Institute Genomics Platform"/>
            <consortium name="The Broad Institute Genome Sequencing Center for Infectious Disease"/>
            <person name="Wu L."/>
            <person name="Ma J."/>
        </authorList>
    </citation>
    <scope>NUCLEOTIDE SEQUENCE [LARGE SCALE GENOMIC DNA]</scope>
    <source>
        <strain evidence="2">CGMCC 4.1415</strain>
    </source>
</reference>
<gene>
    <name evidence="1" type="ORF">ACFPLB_04770</name>
</gene>
<dbReference type="EMBL" id="JBHSLL010000012">
    <property type="protein sequence ID" value="MFC5385280.1"/>
    <property type="molecule type" value="Genomic_DNA"/>
</dbReference>
<dbReference type="Proteomes" id="UP001596016">
    <property type="component" value="Unassembled WGS sequence"/>
</dbReference>
<dbReference type="RefSeq" id="WP_378228200.1">
    <property type="nucleotide sequence ID" value="NZ_JBHSLL010000012.1"/>
</dbReference>
<comment type="caution">
    <text evidence="1">The sequence shown here is derived from an EMBL/GenBank/DDBJ whole genome shotgun (WGS) entry which is preliminary data.</text>
</comment>
<evidence type="ECO:0008006" key="3">
    <source>
        <dbReference type="Google" id="ProtNLM"/>
    </source>
</evidence>
<keyword evidence="2" id="KW-1185">Reference proteome</keyword>
<protein>
    <recommendedName>
        <fullName evidence="3">SAM-dependent methyltransferase</fullName>
    </recommendedName>
</protein>
<name>A0ABW0GUH4_9HYPH</name>
<organism evidence="1 2">
    <name type="scientific">Aquamicrobium segne</name>
    <dbReference type="NCBI Taxonomy" id="469547"/>
    <lineage>
        <taxon>Bacteria</taxon>
        <taxon>Pseudomonadati</taxon>
        <taxon>Pseudomonadota</taxon>
        <taxon>Alphaproteobacteria</taxon>
        <taxon>Hyphomicrobiales</taxon>
        <taxon>Phyllobacteriaceae</taxon>
        <taxon>Aquamicrobium</taxon>
    </lineage>
</organism>
<accession>A0ABW0GUH4</accession>
<sequence length="64" mass="6995">MDKSRLSTETAPGFYSGYEAWKGWSNLFCYTPDKADYFAGETRGLAIAGGEILEIGFGSGDFLQ</sequence>
<evidence type="ECO:0000313" key="2">
    <source>
        <dbReference type="Proteomes" id="UP001596016"/>
    </source>
</evidence>
<evidence type="ECO:0000313" key="1">
    <source>
        <dbReference type="EMBL" id="MFC5385280.1"/>
    </source>
</evidence>
<proteinExistence type="predicted"/>